<dbReference type="AlphaFoldDB" id="A0AAD1GXZ0"/>
<protein>
    <recommendedName>
        <fullName evidence="3">Dehydrogenase/decarboxylase protein</fullName>
    </recommendedName>
</protein>
<organism evidence="1 2">
    <name type="scientific">Mycobacterium xenopi</name>
    <dbReference type="NCBI Taxonomy" id="1789"/>
    <lineage>
        <taxon>Bacteria</taxon>
        <taxon>Bacillati</taxon>
        <taxon>Actinomycetota</taxon>
        <taxon>Actinomycetes</taxon>
        <taxon>Mycobacteriales</taxon>
        <taxon>Mycobacteriaceae</taxon>
        <taxon>Mycobacterium</taxon>
    </lineage>
</organism>
<proteinExistence type="predicted"/>
<name>A0AAD1GXZ0_MYCXE</name>
<gene>
    <name evidence="1" type="ORF">MYXE_12430</name>
</gene>
<accession>A0AAD1GXZ0</accession>
<dbReference type="EMBL" id="AP022314">
    <property type="protein sequence ID" value="BBU21454.1"/>
    <property type="molecule type" value="Genomic_DNA"/>
</dbReference>
<dbReference type="RefSeq" id="WP_085193632.1">
    <property type="nucleotide sequence ID" value="NZ_AP022314.1"/>
</dbReference>
<dbReference type="KEGG" id="mxe:MYXE_12430"/>
<dbReference type="Proteomes" id="UP000464624">
    <property type="component" value="Chromosome"/>
</dbReference>
<evidence type="ECO:0000313" key="2">
    <source>
        <dbReference type="Proteomes" id="UP000464624"/>
    </source>
</evidence>
<dbReference type="Gene3D" id="3.40.50.720">
    <property type="entry name" value="NAD(P)-binding Rossmann-like Domain"/>
    <property type="match status" value="1"/>
</dbReference>
<evidence type="ECO:0008006" key="3">
    <source>
        <dbReference type="Google" id="ProtNLM"/>
    </source>
</evidence>
<sequence>MAREQPHLLAHFADGIADEQQRGEMVNAGPLVCRDFVAHLIGRSDEIDLKIGVQVDASGHGVLQGFPEQVERGVEESFAGELWPGGIHVILIEPASIRTDAVGKVEADAERVLQQMTDTDRQLYATTYRSMTRNALARERNGSHPDVVARTVLRALTARRPRNRRVLRRN</sequence>
<reference evidence="1 2" key="1">
    <citation type="submission" date="2019-12" db="EMBL/GenBank/DDBJ databases">
        <title>Complete genome sequence of Mycolicibacterium xenopi str. JCM15661T.</title>
        <authorList>
            <person name="Yoshida M."/>
            <person name="Fukano H."/>
            <person name="Asakura T."/>
            <person name="Hoshino Y."/>
        </authorList>
    </citation>
    <scope>NUCLEOTIDE SEQUENCE [LARGE SCALE GENOMIC DNA]</scope>
    <source>
        <strain evidence="1 2">JCM 15661T</strain>
    </source>
</reference>
<evidence type="ECO:0000313" key="1">
    <source>
        <dbReference type="EMBL" id="BBU21454.1"/>
    </source>
</evidence>